<evidence type="ECO:0000256" key="2">
    <source>
        <dbReference type="ARBA" id="ARBA00022603"/>
    </source>
</evidence>
<dbReference type="GO" id="GO:0032259">
    <property type="term" value="P:methylation"/>
    <property type="evidence" value="ECO:0007669"/>
    <property type="project" value="UniProtKB-KW"/>
</dbReference>
<keyword evidence="8" id="KW-0614">Plasmid</keyword>
<protein>
    <recommendedName>
        <fullName evidence="1">DNA (cytosine-5-)-methyltransferase</fullName>
        <ecNumber evidence="1">2.1.1.37</ecNumber>
    </recommendedName>
</protein>
<dbReference type="InterPro" id="IPR050390">
    <property type="entry name" value="C5-Methyltransferase"/>
</dbReference>
<gene>
    <name evidence="8" type="ORF">BM524_19185</name>
</gene>
<sequence>MRRMQHLDMFTGLGGFSLAAKQNGFIDTFLCSETDPYNNRLIDEKFNMDNAGDICDLAVSLRNHSAMTEDDIVPCEETGLSTITYEDFFEGVVPFPDIATGGFPCQNVTSANVKDSSGIEGEQSSLVQEQLRIIEDLDIPYCVFENAERLNSKGLDHIVARLCDMGYIVEWETISATAFNYPHYRHRVYLVAYLPSTGVARSGRRVFDRVRQVALANLDKPFKMPLLSEAPNWILDHAVCETPKSIKLRTKRINALGNAIIPDIAKAIFDSIIMLDNTTESMTNTFFTDSVNVGERDGYEFKFDNKRINVMPTRGVALSDAIYSDGKCELLNVPKQRYEGLFSTLLRKDGNNNFTCKSRLNRPGKLGGLVGEIMGIGANTGGLHPHFCEAFMGYPLDHTALPAHLTQSAA</sequence>
<dbReference type="GO" id="GO:0003677">
    <property type="term" value="F:DNA binding"/>
    <property type="evidence" value="ECO:0007669"/>
    <property type="project" value="TreeGrafter"/>
</dbReference>
<dbReference type="InterPro" id="IPR029063">
    <property type="entry name" value="SAM-dependent_MTases_sf"/>
</dbReference>
<dbReference type="InterPro" id="IPR001525">
    <property type="entry name" value="C5_MeTfrase"/>
</dbReference>
<evidence type="ECO:0000313" key="8">
    <source>
        <dbReference type="EMBL" id="APD92046.1"/>
    </source>
</evidence>
<keyword evidence="3 7" id="KW-0808">Transferase</keyword>
<dbReference type="SUPFAM" id="SSF53335">
    <property type="entry name" value="S-adenosyl-L-methionine-dependent methyltransferases"/>
    <property type="match status" value="1"/>
</dbReference>
<feature type="active site" evidence="7">
    <location>
        <position position="105"/>
    </location>
</feature>
<evidence type="ECO:0000313" key="9">
    <source>
        <dbReference type="Proteomes" id="UP000182101"/>
    </source>
</evidence>
<proteinExistence type="inferred from homology"/>
<keyword evidence="4 7" id="KW-0949">S-adenosyl-L-methionine</keyword>
<comment type="similarity">
    <text evidence="7">Belongs to the class I-like SAM-binding methyltransferase superfamily. C5-methyltransferase family.</text>
</comment>
<dbReference type="Pfam" id="PF00145">
    <property type="entry name" value="DNA_methylase"/>
    <property type="match status" value="1"/>
</dbReference>
<dbReference type="PROSITE" id="PS51679">
    <property type="entry name" value="SAM_MT_C5"/>
    <property type="match status" value="1"/>
</dbReference>
<keyword evidence="2 7" id="KW-0489">Methyltransferase</keyword>
<dbReference type="GO" id="GO:0003886">
    <property type="term" value="F:DNA (cytosine-5-)-methyltransferase activity"/>
    <property type="evidence" value="ECO:0007669"/>
    <property type="project" value="UniProtKB-EC"/>
</dbReference>
<dbReference type="GO" id="GO:0009307">
    <property type="term" value="P:DNA restriction-modification system"/>
    <property type="evidence" value="ECO:0007669"/>
    <property type="project" value="UniProtKB-KW"/>
</dbReference>
<accession>A0AAC9JEW6</accession>
<geneLocation type="plasmid" evidence="9">
    <name>pamcp48-600</name>
</geneLocation>
<dbReference type="PANTHER" id="PTHR10629">
    <property type="entry name" value="CYTOSINE-SPECIFIC METHYLTRANSFERASE"/>
    <property type="match status" value="1"/>
</dbReference>
<evidence type="ECO:0000256" key="6">
    <source>
        <dbReference type="ARBA" id="ARBA00047422"/>
    </source>
</evidence>
<name>A0AAC9JEW6_9ALTE</name>
<evidence type="ECO:0000256" key="7">
    <source>
        <dbReference type="PROSITE-ProRule" id="PRU01016"/>
    </source>
</evidence>
<organism evidence="8 9">
    <name type="scientific">Alteromonas mediterranea</name>
    <dbReference type="NCBI Taxonomy" id="314275"/>
    <lineage>
        <taxon>Bacteria</taxon>
        <taxon>Pseudomonadati</taxon>
        <taxon>Pseudomonadota</taxon>
        <taxon>Gammaproteobacteria</taxon>
        <taxon>Alteromonadales</taxon>
        <taxon>Alteromonadaceae</taxon>
        <taxon>Alteromonas/Salinimonas group</taxon>
        <taxon>Alteromonas</taxon>
    </lineage>
</organism>
<evidence type="ECO:0000256" key="5">
    <source>
        <dbReference type="ARBA" id="ARBA00022747"/>
    </source>
</evidence>
<dbReference type="Proteomes" id="UP000182101">
    <property type="component" value="Plasmid pAMCP48-600"/>
</dbReference>
<dbReference type="PANTHER" id="PTHR10629:SF52">
    <property type="entry name" value="DNA (CYTOSINE-5)-METHYLTRANSFERASE 1"/>
    <property type="match status" value="1"/>
</dbReference>
<comment type="catalytic activity">
    <reaction evidence="6">
        <text>a 2'-deoxycytidine in DNA + S-adenosyl-L-methionine = a 5-methyl-2'-deoxycytidine in DNA + S-adenosyl-L-homocysteine + H(+)</text>
        <dbReference type="Rhea" id="RHEA:13681"/>
        <dbReference type="Rhea" id="RHEA-COMP:11369"/>
        <dbReference type="Rhea" id="RHEA-COMP:11370"/>
        <dbReference type="ChEBI" id="CHEBI:15378"/>
        <dbReference type="ChEBI" id="CHEBI:57856"/>
        <dbReference type="ChEBI" id="CHEBI:59789"/>
        <dbReference type="ChEBI" id="CHEBI:85452"/>
        <dbReference type="ChEBI" id="CHEBI:85454"/>
        <dbReference type="EC" id="2.1.1.37"/>
    </reaction>
</comment>
<keyword evidence="5" id="KW-0680">Restriction system</keyword>
<evidence type="ECO:0000256" key="1">
    <source>
        <dbReference type="ARBA" id="ARBA00011975"/>
    </source>
</evidence>
<reference evidence="8 9" key="1">
    <citation type="submission" date="2016-11" db="EMBL/GenBank/DDBJ databases">
        <title>Networking in microbes: conjugative elements and plasmids in the genus Alteromonas.</title>
        <authorList>
            <person name="Lopez-Perez M."/>
            <person name="Ramon-Marco N."/>
            <person name="Rodriguez-Valera F."/>
        </authorList>
    </citation>
    <scope>NUCLEOTIDE SEQUENCE [LARGE SCALE GENOMIC DNA]</scope>
    <source>
        <strain evidence="8 9">CP48</strain>
        <plasmid evidence="9">pamcp48-600</plasmid>
    </source>
</reference>
<evidence type="ECO:0000256" key="4">
    <source>
        <dbReference type="ARBA" id="ARBA00022691"/>
    </source>
</evidence>
<dbReference type="RefSeq" id="WP_071960656.1">
    <property type="nucleotide sequence ID" value="NZ_CP018025.1"/>
</dbReference>
<dbReference type="GO" id="GO:0044027">
    <property type="term" value="P:negative regulation of gene expression via chromosomal CpG island methylation"/>
    <property type="evidence" value="ECO:0007669"/>
    <property type="project" value="TreeGrafter"/>
</dbReference>
<dbReference type="Gene3D" id="3.40.50.150">
    <property type="entry name" value="Vaccinia Virus protein VP39"/>
    <property type="match status" value="1"/>
</dbReference>
<dbReference type="AlphaFoldDB" id="A0AAC9JEW6"/>
<dbReference type="REBASE" id="166706">
    <property type="entry name" value="M.AmeCP48ORF19185P"/>
</dbReference>
<dbReference type="EC" id="2.1.1.37" evidence="1"/>
<dbReference type="EMBL" id="CP018025">
    <property type="protein sequence ID" value="APD92046.1"/>
    <property type="molecule type" value="Genomic_DNA"/>
</dbReference>
<evidence type="ECO:0000256" key="3">
    <source>
        <dbReference type="ARBA" id="ARBA00022679"/>
    </source>
</evidence>